<evidence type="ECO:0000313" key="2">
    <source>
        <dbReference type="EMBL" id="WQQ27011.1"/>
    </source>
</evidence>
<dbReference type="RefSeq" id="WP_322457606.1">
    <property type="nucleotide sequence ID" value="NZ_CP141059.1"/>
</dbReference>
<keyword evidence="1" id="KW-0732">Signal</keyword>
<feature type="chain" id="PRO_5045467081" description="Bacterial spore germination immunoglobulin-like domain-containing protein" evidence="1">
    <location>
        <begin position="19"/>
        <end position="142"/>
    </location>
</feature>
<reference evidence="3" key="1">
    <citation type="submission" date="2023-12" db="EMBL/GenBank/DDBJ databases">
        <title>Novel species in genus Nocardioides.</title>
        <authorList>
            <person name="Zhou H."/>
        </authorList>
    </citation>
    <scope>NUCLEOTIDE SEQUENCE [LARGE SCALE GENOMIC DNA]</scope>
    <source>
        <strain evidence="3">HM61</strain>
    </source>
</reference>
<dbReference type="EMBL" id="CP141059">
    <property type="protein sequence ID" value="WQQ27011.1"/>
    <property type="molecule type" value="Genomic_DNA"/>
</dbReference>
<evidence type="ECO:0000313" key="3">
    <source>
        <dbReference type="Proteomes" id="UP001327225"/>
    </source>
</evidence>
<evidence type="ECO:0008006" key="4">
    <source>
        <dbReference type="Google" id="ProtNLM"/>
    </source>
</evidence>
<proteinExistence type="predicted"/>
<protein>
    <recommendedName>
        <fullName evidence="4">Bacterial spore germination immunoglobulin-like domain-containing protein</fullName>
    </recommendedName>
</protein>
<accession>A0ABZ0ZRS3</accession>
<name>A0ABZ0ZRS3_9ACTN</name>
<sequence>MRRMIFALIATFSAFLLAATVAPAATAQQDASITTDRTSVSTATVGERPPHVVRGLKAYEIRNTGRFRVVGKAITYRGKPVVLKKSNRKLTGYRFVKQDRTSPEGRFAMNFDGPVGTHFRIFLKATPRNSATNFYLGRIVRD</sequence>
<dbReference type="Proteomes" id="UP001327225">
    <property type="component" value="Chromosome"/>
</dbReference>
<evidence type="ECO:0000256" key="1">
    <source>
        <dbReference type="SAM" id="SignalP"/>
    </source>
</evidence>
<organism evidence="2 3">
    <name type="scientific">Nocardioides bizhenqiangii</name>
    <dbReference type="NCBI Taxonomy" id="3095076"/>
    <lineage>
        <taxon>Bacteria</taxon>
        <taxon>Bacillati</taxon>
        <taxon>Actinomycetota</taxon>
        <taxon>Actinomycetes</taxon>
        <taxon>Propionibacteriales</taxon>
        <taxon>Nocardioidaceae</taxon>
        <taxon>Nocardioides</taxon>
    </lineage>
</organism>
<feature type="signal peptide" evidence="1">
    <location>
        <begin position="1"/>
        <end position="18"/>
    </location>
</feature>
<keyword evidence="3" id="KW-1185">Reference proteome</keyword>
<gene>
    <name evidence="2" type="ORF">SHK19_01990</name>
</gene>